<protein>
    <recommendedName>
        <fullName evidence="7">Actin binding protein</fullName>
    </recommendedName>
</protein>
<dbReference type="AlphaFoldDB" id="B9RQC0"/>
<feature type="region of interest" description="Disordered" evidence="3">
    <location>
        <begin position="615"/>
        <end position="640"/>
    </location>
</feature>
<keyword evidence="4" id="KW-0812">Transmembrane</keyword>
<organism evidence="5 6">
    <name type="scientific">Ricinus communis</name>
    <name type="common">Castor bean</name>
    <dbReference type="NCBI Taxonomy" id="3988"/>
    <lineage>
        <taxon>Eukaryota</taxon>
        <taxon>Viridiplantae</taxon>
        <taxon>Streptophyta</taxon>
        <taxon>Embryophyta</taxon>
        <taxon>Tracheophyta</taxon>
        <taxon>Spermatophyta</taxon>
        <taxon>Magnoliopsida</taxon>
        <taxon>eudicotyledons</taxon>
        <taxon>Gunneridae</taxon>
        <taxon>Pentapetalae</taxon>
        <taxon>rosids</taxon>
        <taxon>fabids</taxon>
        <taxon>Malpighiales</taxon>
        <taxon>Euphorbiaceae</taxon>
        <taxon>Acalyphoideae</taxon>
        <taxon>Acalypheae</taxon>
        <taxon>Ricinus</taxon>
    </lineage>
</organism>
<feature type="coiled-coil region" evidence="2">
    <location>
        <begin position="285"/>
        <end position="363"/>
    </location>
</feature>
<name>B9RQC0_RICCO</name>
<feature type="region of interest" description="Disordered" evidence="3">
    <location>
        <begin position="128"/>
        <end position="152"/>
    </location>
</feature>
<feature type="compositionally biased region" description="Basic and acidic residues" evidence="3">
    <location>
        <begin position="133"/>
        <end position="152"/>
    </location>
</feature>
<evidence type="ECO:0000256" key="3">
    <source>
        <dbReference type="SAM" id="MobiDB-lite"/>
    </source>
</evidence>
<accession>B9RQC0</accession>
<dbReference type="FunCoup" id="B9RQC0">
    <property type="interactions" value="125"/>
</dbReference>
<evidence type="ECO:0000256" key="2">
    <source>
        <dbReference type="SAM" id="Coils"/>
    </source>
</evidence>
<dbReference type="PANTHER" id="PTHR31342:SF4">
    <property type="entry name" value="ACTIN BINDING PROTEIN FAMILY"/>
    <property type="match status" value="1"/>
</dbReference>
<dbReference type="OrthoDB" id="1870283at2759"/>
<dbReference type="GO" id="GO:0072699">
    <property type="term" value="P:protein localization to cortical microtubule cytoskeleton"/>
    <property type="evidence" value="ECO:0000318"/>
    <property type="project" value="GO_Central"/>
</dbReference>
<sequence length="640" mass="72622">MMKEKKDIRPVLVKFGVALALSFAGFLYSRLKNRRGKFSKPPQSPCSSDHAVEVDKDIRRAGMKRTSTLDSIPSISADKHEDTCMPKFDNPVAVFSPSSRQNGDKDGYLLPEFIDLVNEFDLAATTAGISPKESPRSDVETPRAVRPVEKEDHEQEIRHLKTMVRMLREREKNLEFQLLEFYGLKEQETAMMELQNRLKISNMETKLFNLKIESLQADNQRLQAQFADHAKIVAELDAARSKIKLLRKRLKSEAGQNKEHILVLQKRVSRLQEEELKAAANDSDIKVKLQRLKDLEVEAEDLRNSNHRLTLENSELARQLESAKILANSVLEDPETEALRELSDKLKQENDHLVKEVEQLHADRCKDCEELVYLRWVNACLRYELRNFQPAHGKTVARDLSKSLSPKSEEKAKQLILEYANSEEMGEKGINIMDFESDQWSSSHTSYVIDSGDFDDSVVSPKTSNSSKIKFFNKLRRLIRGKEIQHHNHVSSMDKTGVAEDSDSPRGSSSRSTGTDAASDGQYSRVQSLSLDLSRHFSRHPADIQGVKNSRMDEMKDMEIGRRNSDIGSSYGHRRFLSGRLNASHLSPENQLEQGSVSAERSELLKFAGVLKDSGNRTRTLHKKSASVDSFGPFQRATSQ</sequence>
<dbReference type="eggNOG" id="ENOG502QSBV">
    <property type="taxonomic scope" value="Eukaryota"/>
</dbReference>
<reference evidence="6" key="1">
    <citation type="journal article" date="2010" name="Nat. Biotechnol.">
        <title>Draft genome sequence of the oilseed species Ricinus communis.</title>
        <authorList>
            <person name="Chan A.P."/>
            <person name="Crabtree J."/>
            <person name="Zhao Q."/>
            <person name="Lorenzi H."/>
            <person name="Orvis J."/>
            <person name="Puiu D."/>
            <person name="Melake-Berhan A."/>
            <person name="Jones K.M."/>
            <person name="Redman J."/>
            <person name="Chen G."/>
            <person name="Cahoon E.B."/>
            <person name="Gedil M."/>
            <person name="Stanke M."/>
            <person name="Haas B.J."/>
            <person name="Wortman J.R."/>
            <person name="Fraser-Liggett C.M."/>
            <person name="Ravel J."/>
            <person name="Rabinowicz P.D."/>
        </authorList>
    </citation>
    <scope>NUCLEOTIDE SEQUENCE [LARGE SCALE GENOMIC DNA]</scope>
    <source>
        <strain evidence="6">cv. Hale</strain>
    </source>
</reference>
<proteinExistence type="predicted"/>
<dbReference type="InParanoid" id="B9RQC0"/>
<evidence type="ECO:0000313" key="5">
    <source>
        <dbReference type="EMBL" id="EEF46359.1"/>
    </source>
</evidence>
<evidence type="ECO:0000313" key="6">
    <source>
        <dbReference type="Proteomes" id="UP000008311"/>
    </source>
</evidence>
<dbReference type="PANTHER" id="PTHR31342">
    <property type="entry name" value="PROTEIN CHUP1, CHLOROPLASTIC"/>
    <property type="match status" value="1"/>
</dbReference>
<evidence type="ECO:0000256" key="1">
    <source>
        <dbReference type="ARBA" id="ARBA00023054"/>
    </source>
</evidence>
<evidence type="ECO:0000256" key="4">
    <source>
        <dbReference type="SAM" id="Phobius"/>
    </source>
</evidence>
<dbReference type="GO" id="GO:0055028">
    <property type="term" value="C:cortical microtubule"/>
    <property type="evidence" value="ECO:0000318"/>
    <property type="project" value="GO_Central"/>
</dbReference>
<keyword evidence="6" id="KW-1185">Reference proteome</keyword>
<feature type="transmembrane region" description="Helical" evidence="4">
    <location>
        <begin position="12"/>
        <end position="31"/>
    </location>
</feature>
<dbReference type="OMA" id="NDRHKEM"/>
<dbReference type="STRING" id="3988.B9RQC0"/>
<feature type="compositionally biased region" description="Low complexity" evidence="3">
    <location>
        <begin position="505"/>
        <end position="520"/>
    </location>
</feature>
<keyword evidence="4" id="KW-0472">Membrane</keyword>
<dbReference type="EMBL" id="EQ973801">
    <property type="protein sequence ID" value="EEF46359.1"/>
    <property type="molecule type" value="Genomic_DNA"/>
</dbReference>
<dbReference type="Proteomes" id="UP000008311">
    <property type="component" value="Unassembled WGS sequence"/>
</dbReference>
<keyword evidence="1 2" id="KW-0175">Coiled coil</keyword>
<dbReference type="KEGG" id="rcu:8273754"/>
<gene>
    <name evidence="5" type="ORF">RCOM_1487480</name>
</gene>
<evidence type="ECO:0008006" key="7">
    <source>
        <dbReference type="Google" id="ProtNLM"/>
    </source>
</evidence>
<keyword evidence="4" id="KW-1133">Transmembrane helix</keyword>
<feature type="region of interest" description="Disordered" evidence="3">
    <location>
        <begin position="483"/>
        <end position="523"/>
    </location>
</feature>
<dbReference type="InterPro" id="IPR040265">
    <property type="entry name" value="CHUP1/IPGA1-like"/>
</dbReference>